<evidence type="ECO:0000256" key="10">
    <source>
        <dbReference type="SAM" id="Phobius"/>
    </source>
</evidence>
<dbReference type="InterPro" id="IPR006153">
    <property type="entry name" value="Cation/H_exchanger_TM"/>
</dbReference>
<protein>
    <submittedName>
        <fullName evidence="12">Sodium, potassium, lithium and rubidium/H(+) antiporter</fullName>
    </submittedName>
</protein>
<feature type="transmembrane region" description="Helical" evidence="10">
    <location>
        <begin position="403"/>
        <end position="424"/>
    </location>
</feature>
<dbReference type="Gene3D" id="6.10.140.1330">
    <property type="match status" value="1"/>
</dbReference>
<name>A0ABY1VSE4_9ACTO</name>
<feature type="transmembrane region" description="Helical" evidence="10">
    <location>
        <begin position="303"/>
        <end position="332"/>
    </location>
</feature>
<dbReference type="RefSeq" id="WP_111836865.1">
    <property type="nucleotide sequence ID" value="NZ_UAPQ01000008.1"/>
</dbReference>
<organism evidence="12 13">
    <name type="scientific">Actinomyces bovis</name>
    <dbReference type="NCBI Taxonomy" id="1658"/>
    <lineage>
        <taxon>Bacteria</taxon>
        <taxon>Bacillati</taxon>
        <taxon>Actinomycetota</taxon>
        <taxon>Actinomycetes</taxon>
        <taxon>Actinomycetales</taxon>
        <taxon>Actinomycetaceae</taxon>
        <taxon>Actinomyces</taxon>
    </lineage>
</organism>
<evidence type="ECO:0000256" key="4">
    <source>
        <dbReference type="ARBA" id="ARBA00022692"/>
    </source>
</evidence>
<accession>A0ABY1VSE4</accession>
<keyword evidence="5 10" id="KW-1133">Transmembrane helix</keyword>
<keyword evidence="13" id="KW-1185">Reference proteome</keyword>
<keyword evidence="6" id="KW-0915">Sodium</keyword>
<dbReference type="Pfam" id="PF00999">
    <property type="entry name" value="Na_H_Exchanger"/>
    <property type="match status" value="1"/>
</dbReference>
<evidence type="ECO:0000256" key="6">
    <source>
        <dbReference type="ARBA" id="ARBA00023053"/>
    </source>
</evidence>
<evidence type="ECO:0000313" key="13">
    <source>
        <dbReference type="Proteomes" id="UP000250006"/>
    </source>
</evidence>
<evidence type="ECO:0000256" key="2">
    <source>
        <dbReference type="ARBA" id="ARBA00022448"/>
    </source>
</evidence>
<evidence type="ECO:0000313" key="12">
    <source>
        <dbReference type="EMBL" id="SPT53953.1"/>
    </source>
</evidence>
<dbReference type="EMBL" id="UAPQ01000008">
    <property type="protein sequence ID" value="SPT53953.1"/>
    <property type="molecule type" value="Genomic_DNA"/>
</dbReference>
<keyword evidence="9" id="KW-0739">Sodium transport</keyword>
<evidence type="ECO:0000256" key="5">
    <source>
        <dbReference type="ARBA" id="ARBA00022989"/>
    </source>
</evidence>
<proteinExistence type="predicted"/>
<evidence type="ECO:0000256" key="1">
    <source>
        <dbReference type="ARBA" id="ARBA00004651"/>
    </source>
</evidence>
<keyword evidence="4 10" id="KW-0812">Transmembrane</keyword>
<gene>
    <name evidence="12" type="primary">nhaK</name>
    <name evidence="12" type="ORF">NCTC11535_01645</name>
</gene>
<feature type="transmembrane region" description="Helical" evidence="10">
    <location>
        <begin position="83"/>
        <end position="106"/>
    </location>
</feature>
<evidence type="ECO:0000256" key="9">
    <source>
        <dbReference type="ARBA" id="ARBA00023201"/>
    </source>
</evidence>
<sequence>MESLVIAVVALLVIAACNQLAPKVGLASPLILLTLGIGVGFIPWVQAIEVEPELILEGVLPPMLFATAVSMPVMDFRRELRSVAALAVGLVLVSAVLLGLVVQLLVPPISLPWAIALGAVLSPTDAVAVAIARVMGVNHRIITVLEGEGLFNDATALVLLSSAVAAGLDAGAGALRPASLAIGFVQALAVAVLVGWLVGEATIRLRRRVTDPAADTVISFTVPFLASIPAEHLGGSGLVAAVVAGLVVSVHGPKLLPPGNRRAADTNWRTIELVLEGGVFLVMGLQAYGIVHELQVDPATPTVSHAILLAGLAGALILVVRAIFVAAILFWLRQARRRNQRRLHLYEERLARFEDRLAHSCDVDEELLASRHLSPEAWQQALDRWHNRLDRGRRRQQRARNDLAYFTAATLGPREGAVIIWAGMRGAVTLAAAQTLPLSAPLRPLLLLVALLVAAGSLVIQGLTLPLLVRVVNPLMAAAGEDEEEKLRVLKIMRNVVKESALAETLREQVPEESRGLTKSFSTVGRALAANAPTKLPHELSQSQLRGLAVEAIHAQRDALLEARDEGLFSSTTLQYALERLDAEEVMLAAHH</sequence>
<feature type="transmembrane region" description="Helical" evidence="10">
    <location>
        <begin position="444"/>
        <end position="469"/>
    </location>
</feature>
<reference evidence="12 13" key="1">
    <citation type="submission" date="2018-06" db="EMBL/GenBank/DDBJ databases">
        <authorList>
            <consortium name="Pathogen Informatics"/>
            <person name="Doyle S."/>
        </authorList>
    </citation>
    <scope>NUCLEOTIDE SEQUENCE [LARGE SCALE GENOMIC DNA]</scope>
    <source>
        <strain evidence="12 13">NCTC11535</strain>
    </source>
</reference>
<dbReference type="PANTHER" id="PTHR10110:SF86">
    <property type="entry name" value="SODIUM_HYDROGEN EXCHANGER 7"/>
    <property type="match status" value="1"/>
</dbReference>
<comment type="caution">
    <text evidence="12">The sequence shown here is derived from an EMBL/GenBank/DDBJ whole genome shotgun (WGS) entry which is preliminary data.</text>
</comment>
<feature type="transmembrane region" description="Helical" evidence="10">
    <location>
        <begin position="54"/>
        <end position="71"/>
    </location>
</feature>
<dbReference type="Proteomes" id="UP000250006">
    <property type="component" value="Unassembled WGS sequence"/>
</dbReference>
<feature type="domain" description="Cation/H+ exchanger transmembrane" evidence="11">
    <location>
        <begin position="11"/>
        <end position="334"/>
    </location>
</feature>
<dbReference type="PANTHER" id="PTHR10110">
    <property type="entry name" value="SODIUM/HYDROGEN EXCHANGER"/>
    <property type="match status" value="1"/>
</dbReference>
<feature type="transmembrane region" description="Helical" evidence="10">
    <location>
        <begin position="273"/>
        <end position="291"/>
    </location>
</feature>
<keyword evidence="8 10" id="KW-0472">Membrane</keyword>
<keyword evidence="7" id="KW-0406">Ion transport</keyword>
<feature type="transmembrane region" description="Helical" evidence="10">
    <location>
        <begin position="112"/>
        <end position="137"/>
    </location>
</feature>
<comment type="subcellular location">
    <subcellularLocation>
        <location evidence="1">Cell membrane</location>
        <topology evidence="1">Multi-pass membrane protein</topology>
    </subcellularLocation>
</comment>
<evidence type="ECO:0000256" key="8">
    <source>
        <dbReference type="ARBA" id="ARBA00023136"/>
    </source>
</evidence>
<keyword evidence="3" id="KW-1003">Cell membrane</keyword>
<dbReference type="InterPro" id="IPR018422">
    <property type="entry name" value="Cation/H_exchanger_CPA1"/>
</dbReference>
<evidence type="ECO:0000256" key="3">
    <source>
        <dbReference type="ARBA" id="ARBA00022475"/>
    </source>
</evidence>
<evidence type="ECO:0000256" key="7">
    <source>
        <dbReference type="ARBA" id="ARBA00023065"/>
    </source>
</evidence>
<evidence type="ECO:0000259" key="11">
    <source>
        <dbReference type="Pfam" id="PF00999"/>
    </source>
</evidence>
<feature type="transmembrane region" description="Helical" evidence="10">
    <location>
        <begin position="180"/>
        <end position="198"/>
    </location>
</feature>
<keyword evidence="2" id="KW-0813">Transport</keyword>
<feature type="transmembrane region" description="Helical" evidence="10">
    <location>
        <begin position="149"/>
        <end position="168"/>
    </location>
</feature>